<dbReference type="Gene3D" id="1.20.1070.10">
    <property type="entry name" value="Rhodopsin 7-helix transmembrane proteins"/>
    <property type="match status" value="1"/>
</dbReference>
<name>A0A9X0BI70_9EURO</name>
<feature type="transmembrane region" description="Helical" evidence="5">
    <location>
        <begin position="122"/>
        <end position="140"/>
    </location>
</feature>
<dbReference type="SUPFAM" id="SSF81321">
    <property type="entry name" value="Family A G protein-coupled receptor-like"/>
    <property type="match status" value="1"/>
</dbReference>
<comment type="subcellular location">
    <subcellularLocation>
        <location evidence="1">Membrane</location>
        <topology evidence="1">Multi-pass membrane protein</topology>
    </subcellularLocation>
</comment>
<dbReference type="GO" id="GO:0004930">
    <property type="term" value="F:G protein-coupled receptor activity"/>
    <property type="evidence" value="ECO:0007669"/>
    <property type="project" value="TreeGrafter"/>
</dbReference>
<evidence type="ECO:0000313" key="8">
    <source>
        <dbReference type="Proteomes" id="UP001147760"/>
    </source>
</evidence>
<evidence type="ECO:0000256" key="4">
    <source>
        <dbReference type="ARBA" id="ARBA00023136"/>
    </source>
</evidence>
<dbReference type="AlphaFoldDB" id="A0A9X0BI70"/>
<reference evidence="7" key="2">
    <citation type="journal article" date="2023" name="IMA Fungus">
        <title>Comparative genomic study of the Penicillium genus elucidates a diverse pangenome and 15 lateral gene transfer events.</title>
        <authorList>
            <person name="Petersen C."/>
            <person name="Sorensen T."/>
            <person name="Nielsen M.R."/>
            <person name="Sondergaard T.E."/>
            <person name="Sorensen J.L."/>
            <person name="Fitzpatrick D.A."/>
            <person name="Frisvad J.C."/>
            <person name="Nielsen K.L."/>
        </authorList>
    </citation>
    <scope>NUCLEOTIDE SEQUENCE</scope>
    <source>
        <strain evidence="7">IBT 17660</strain>
    </source>
</reference>
<dbReference type="GO" id="GO:0005886">
    <property type="term" value="C:plasma membrane"/>
    <property type="evidence" value="ECO:0007669"/>
    <property type="project" value="TreeGrafter"/>
</dbReference>
<dbReference type="Pfam" id="PF05462">
    <property type="entry name" value="Dicty_CAR"/>
    <property type="match status" value="1"/>
</dbReference>
<gene>
    <name evidence="7" type="ORF">N7530_009445</name>
</gene>
<evidence type="ECO:0000259" key="6">
    <source>
        <dbReference type="PROSITE" id="PS50261"/>
    </source>
</evidence>
<keyword evidence="8" id="KW-1185">Reference proteome</keyword>
<dbReference type="PROSITE" id="PS50261">
    <property type="entry name" value="G_PROTEIN_RECEP_F2_4"/>
    <property type="match status" value="1"/>
</dbReference>
<reference evidence="7" key="1">
    <citation type="submission" date="2022-12" db="EMBL/GenBank/DDBJ databases">
        <authorList>
            <person name="Petersen C."/>
        </authorList>
    </citation>
    <scope>NUCLEOTIDE SEQUENCE</scope>
    <source>
        <strain evidence="7">IBT 17660</strain>
    </source>
</reference>
<accession>A0A9X0BI70</accession>
<feature type="transmembrane region" description="Helical" evidence="5">
    <location>
        <begin position="170"/>
        <end position="190"/>
    </location>
</feature>
<sequence>MALTDEQLRAISVAERVGGSSSLLGCAFIVTTYCASNAFRKPVNRLIFYASFGNAFSAVASLMSRDGVTEGRNSALCLAQAFFIQYWMPTDSLWSFCMALNIYLAFYRKYSAENLKKLEKWYFLLCYGLPLIVATVLSLIKSTERGRVYGPALIWCSIAEPWQFLRLVCFYGPVWVVSIATFVIYAIASLHIHRKIKALRVAKETQPVSKVISITRSVTSNITAATARAFAFEPATPYSTCIESQQSQTGSPLSIQINNNKAMWSYFRYSFLFFIAMIATWTPSFVNRIYDLTNSREPNFGLNLAGAFVLSLQGFWNAIIYTSTALPILKSQWASKVTSKTHWGPPRGVVERETADIPLEDVGFDGRSNASSTLSLAICPPVQ</sequence>
<proteinExistence type="predicted"/>
<dbReference type="InterPro" id="IPR017981">
    <property type="entry name" value="GPCR_2-like_7TM"/>
</dbReference>
<dbReference type="PANTHER" id="PTHR23112:SF0">
    <property type="entry name" value="TRANSMEMBRANE PROTEIN 116"/>
    <property type="match status" value="1"/>
</dbReference>
<feature type="transmembrane region" description="Helical" evidence="5">
    <location>
        <begin position="20"/>
        <end position="39"/>
    </location>
</feature>
<feature type="domain" description="G-protein coupled receptors family 2 profile 2" evidence="6">
    <location>
        <begin position="11"/>
        <end position="325"/>
    </location>
</feature>
<dbReference type="PANTHER" id="PTHR23112">
    <property type="entry name" value="G PROTEIN-COUPLED RECEPTOR 157-RELATED"/>
    <property type="match status" value="1"/>
</dbReference>
<evidence type="ECO:0000256" key="3">
    <source>
        <dbReference type="ARBA" id="ARBA00022989"/>
    </source>
</evidence>
<keyword evidence="3 5" id="KW-1133">Transmembrane helix</keyword>
<evidence type="ECO:0000256" key="1">
    <source>
        <dbReference type="ARBA" id="ARBA00004141"/>
    </source>
</evidence>
<evidence type="ECO:0000256" key="2">
    <source>
        <dbReference type="ARBA" id="ARBA00022692"/>
    </source>
</evidence>
<evidence type="ECO:0000313" key="7">
    <source>
        <dbReference type="EMBL" id="KAJ5465658.1"/>
    </source>
</evidence>
<feature type="transmembrane region" description="Helical" evidence="5">
    <location>
        <begin position="306"/>
        <end position="329"/>
    </location>
</feature>
<keyword evidence="2 5" id="KW-0812">Transmembrane</keyword>
<feature type="transmembrane region" description="Helical" evidence="5">
    <location>
        <begin position="46"/>
        <end position="64"/>
    </location>
</feature>
<dbReference type="Proteomes" id="UP001147760">
    <property type="component" value="Unassembled WGS sequence"/>
</dbReference>
<dbReference type="GO" id="GO:0007166">
    <property type="term" value="P:cell surface receptor signaling pathway"/>
    <property type="evidence" value="ECO:0007669"/>
    <property type="project" value="InterPro"/>
</dbReference>
<dbReference type="OrthoDB" id="18453at2759"/>
<evidence type="ECO:0000256" key="5">
    <source>
        <dbReference type="SAM" id="Phobius"/>
    </source>
</evidence>
<organism evidence="7 8">
    <name type="scientific">Penicillium desertorum</name>
    <dbReference type="NCBI Taxonomy" id="1303715"/>
    <lineage>
        <taxon>Eukaryota</taxon>
        <taxon>Fungi</taxon>
        <taxon>Dikarya</taxon>
        <taxon>Ascomycota</taxon>
        <taxon>Pezizomycotina</taxon>
        <taxon>Eurotiomycetes</taxon>
        <taxon>Eurotiomycetidae</taxon>
        <taxon>Eurotiales</taxon>
        <taxon>Aspergillaceae</taxon>
        <taxon>Penicillium</taxon>
    </lineage>
</organism>
<feature type="transmembrane region" description="Helical" evidence="5">
    <location>
        <begin position="92"/>
        <end position="110"/>
    </location>
</feature>
<feature type="transmembrane region" description="Helical" evidence="5">
    <location>
        <begin position="266"/>
        <end position="286"/>
    </location>
</feature>
<dbReference type="EMBL" id="JAPWDO010000006">
    <property type="protein sequence ID" value="KAJ5465658.1"/>
    <property type="molecule type" value="Genomic_DNA"/>
</dbReference>
<dbReference type="GO" id="GO:0007189">
    <property type="term" value="P:adenylate cyclase-activating G protein-coupled receptor signaling pathway"/>
    <property type="evidence" value="ECO:0007669"/>
    <property type="project" value="TreeGrafter"/>
</dbReference>
<keyword evidence="4 5" id="KW-0472">Membrane</keyword>
<comment type="caution">
    <text evidence="7">The sequence shown here is derived from an EMBL/GenBank/DDBJ whole genome shotgun (WGS) entry which is preliminary data.</text>
</comment>
<protein>
    <recommendedName>
        <fullName evidence="6">G-protein coupled receptors family 2 profile 2 domain-containing protein</fullName>
    </recommendedName>
</protein>